<keyword evidence="14" id="KW-1133">Transmembrane helix</keyword>
<dbReference type="EC" id="2.7.1.130" evidence="3 13"/>
<dbReference type="GO" id="GO:0009245">
    <property type="term" value="P:lipid A biosynthetic process"/>
    <property type="evidence" value="ECO:0007669"/>
    <property type="project" value="UniProtKB-UniRule"/>
</dbReference>
<evidence type="ECO:0000256" key="3">
    <source>
        <dbReference type="ARBA" id="ARBA00012071"/>
    </source>
</evidence>
<evidence type="ECO:0000256" key="2">
    <source>
        <dbReference type="ARBA" id="ARBA00004870"/>
    </source>
</evidence>
<evidence type="ECO:0000256" key="4">
    <source>
        <dbReference type="ARBA" id="ARBA00016436"/>
    </source>
</evidence>
<keyword evidence="16" id="KW-1185">Reference proteome</keyword>
<evidence type="ECO:0000256" key="14">
    <source>
        <dbReference type="SAM" id="Phobius"/>
    </source>
</evidence>
<keyword evidence="10 13" id="KW-0067">ATP-binding</keyword>
<evidence type="ECO:0000256" key="5">
    <source>
        <dbReference type="ARBA" id="ARBA00022516"/>
    </source>
</evidence>
<keyword evidence="11 13" id="KW-0443">Lipid metabolism</keyword>
<protein>
    <recommendedName>
        <fullName evidence="4 13">Tetraacyldisaccharide 4'-kinase</fullName>
        <ecNumber evidence="3 13">2.7.1.130</ecNumber>
    </recommendedName>
    <alternativeName>
        <fullName evidence="12 13">Lipid A 4'-kinase</fullName>
    </alternativeName>
</protein>
<evidence type="ECO:0000256" key="11">
    <source>
        <dbReference type="ARBA" id="ARBA00023098"/>
    </source>
</evidence>
<dbReference type="InterPro" id="IPR027417">
    <property type="entry name" value="P-loop_NTPase"/>
</dbReference>
<gene>
    <name evidence="13" type="primary">lpxK</name>
    <name evidence="15" type="ORF">DFP86_103246</name>
</gene>
<dbReference type="Proteomes" id="UP000295611">
    <property type="component" value="Unassembled WGS sequence"/>
</dbReference>
<evidence type="ECO:0000256" key="1">
    <source>
        <dbReference type="ARBA" id="ARBA00002274"/>
    </source>
</evidence>
<dbReference type="GO" id="GO:0005886">
    <property type="term" value="C:plasma membrane"/>
    <property type="evidence" value="ECO:0007669"/>
    <property type="project" value="TreeGrafter"/>
</dbReference>
<dbReference type="AlphaFoldDB" id="A0A4V3DVQ4"/>
<dbReference type="NCBIfam" id="TIGR00682">
    <property type="entry name" value="lpxK"/>
    <property type="match status" value="1"/>
</dbReference>
<name>A0A4V3DVQ4_9NEIS</name>
<dbReference type="Pfam" id="PF02606">
    <property type="entry name" value="LpxK"/>
    <property type="match status" value="1"/>
</dbReference>
<dbReference type="UniPathway" id="UPA00359">
    <property type="reaction ID" value="UER00482"/>
</dbReference>
<comment type="similarity">
    <text evidence="13">Belongs to the LpxK family.</text>
</comment>
<dbReference type="SUPFAM" id="SSF52540">
    <property type="entry name" value="P-loop containing nucleoside triphosphate hydrolases"/>
    <property type="match status" value="1"/>
</dbReference>
<feature type="transmembrane region" description="Helical" evidence="14">
    <location>
        <begin position="15"/>
        <end position="36"/>
    </location>
</feature>
<proteinExistence type="inferred from homology"/>
<evidence type="ECO:0000256" key="9">
    <source>
        <dbReference type="ARBA" id="ARBA00022777"/>
    </source>
</evidence>
<dbReference type="HAMAP" id="MF_00409">
    <property type="entry name" value="LpxK"/>
    <property type="match status" value="1"/>
</dbReference>
<dbReference type="PANTHER" id="PTHR42724:SF1">
    <property type="entry name" value="TETRAACYLDISACCHARIDE 4'-KINASE, MITOCHONDRIAL-RELATED"/>
    <property type="match status" value="1"/>
</dbReference>
<keyword evidence="9 13" id="KW-0418">Kinase</keyword>
<evidence type="ECO:0000313" key="16">
    <source>
        <dbReference type="Proteomes" id="UP000295611"/>
    </source>
</evidence>
<evidence type="ECO:0000256" key="8">
    <source>
        <dbReference type="ARBA" id="ARBA00022741"/>
    </source>
</evidence>
<dbReference type="OrthoDB" id="9766423at2"/>
<dbReference type="PANTHER" id="PTHR42724">
    <property type="entry name" value="TETRAACYLDISACCHARIDE 4'-KINASE"/>
    <property type="match status" value="1"/>
</dbReference>
<feature type="binding site" evidence="13">
    <location>
        <begin position="58"/>
        <end position="65"/>
    </location>
    <ligand>
        <name>ATP</name>
        <dbReference type="ChEBI" id="CHEBI:30616"/>
    </ligand>
</feature>
<keyword evidence="8 13" id="KW-0547">Nucleotide-binding</keyword>
<evidence type="ECO:0000256" key="6">
    <source>
        <dbReference type="ARBA" id="ARBA00022556"/>
    </source>
</evidence>
<comment type="function">
    <text evidence="1 13">Transfers the gamma-phosphate of ATP to the 4'-position of a tetraacyldisaccharide 1-phosphate intermediate (termed DS-1-P) to form tetraacyldisaccharide 1,4'-bis-phosphate (lipid IVA).</text>
</comment>
<dbReference type="RefSeq" id="WP_133678950.1">
    <property type="nucleotide sequence ID" value="NZ_SNZP01000003.1"/>
</dbReference>
<dbReference type="GO" id="GO:0005524">
    <property type="term" value="F:ATP binding"/>
    <property type="evidence" value="ECO:0007669"/>
    <property type="project" value="UniProtKB-UniRule"/>
</dbReference>
<evidence type="ECO:0000256" key="7">
    <source>
        <dbReference type="ARBA" id="ARBA00022679"/>
    </source>
</evidence>
<sequence>MTWLERHWYRPCVGLTWLLAPLEALFALLAMLRRAGFRAGWFKRERLPVPVVVIGNINVGGVGKTPLTVALLQALRARGIQVGVISRGYGGRHETPTAVLPDSDPRDVGDEPLLLAAAGAPVFVGRDRVAAGRALLAAHPQVQLILTDDGLQHYRLARDLEVVVIDAVRGFGSARLLPNGPLREPLSRLRRVDAVVVNGVSDRALPIPATVARFAMTLRPGEVYALADPARRRHPGDFAGLSVAALAGIGNPQRFFTTLRELGIVAERELAFPDHHAFSQTDMPDDVDAIVMTSKDAVKMRHVNHDKLWVLPVEAQIAPDLADWILKASNGR</sequence>
<accession>A0A4V3DVQ4</accession>
<comment type="catalytic activity">
    <reaction evidence="13">
        <text>a lipid A disaccharide + ATP = a lipid IVA + ADP + H(+)</text>
        <dbReference type="Rhea" id="RHEA:67840"/>
        <dbReference type="ChEBI" id="CHEBI:15378"/>
        <dbReference type="ChEBI" id="CHEBI:30616"/>
        <dbReference type="ChEBI" id="CHEBI:176343"/>
        <dbReference type="ChEBI" id="CHEBI:176425"/>
        <dbReference type="ChEBI" id="CHEBI:456216"/>
        <dbReference type="EC" id="2.7.1.130"/>
    </reaction>
</comment>
<keyword evidence="6 13" id="KW-0441">Lipid A biosynthesis</keyword>
<dbReference type="EMBL" id="SNZP01000003">
    <property type="protein sequence ID" value="TDR81589.1"/>
    <property type="molecule type" value="Genomic_DNA"/>
</dbReference>
<keyword evidence="5 13" id="KW-0444">Lipid biosynthesis</keyword>
<reference evidence="15 16" key="1">
    <citation type="submission" date="2019-03" db="EMBL/GenBank/DDBJ databases">
        <title>Genomic Encyclopedia of Type Strains, Phase III (KMG-III): the genomes of soil and plant-associated and newly described type strains.</title>
        <authorList>
            <person name="Whitman W."/>
        </authorList>
    </citation>
    <scope>NUCLEOTIDE SEQUENCE [LARGE SCALE GENOMIC DNA]</scope>
    <source>
        <strain evidence="15 16">CECT 8976</strain>
    </source>
</reference>
<keyword evidence="14" id="KW-0812">Transmembrane</keyword>
<evidence type="ECO:0000256" key="10">
    <source>
        <dbReference type="ARBA" id="ARBA00022840"/>
    </source>
</evidence>
<dbReference type="InterPro" id="IPR003758">
    <property type="entry name" value="LpxK"/>
</dbReference>
<comment type="caution">
    <text evidence="15">The sequence shown here is derived from an EMBL/GenBank/DDBJ whole genome shotgun (WGS) entry which is preliminary data.</text>
</comment>
<evidence type="ECO:0000256" key="12">
    <source>
        <dbReference type="ARBA" id="ARBA00029757"/>
    </source>
</evidence>
<evidence type="ECO:0000256" key="13">
    <source>
        <dbReference type="HAMAP-Rule" id="MF_00409"/>
    </source>
</evidence>
<dbReference type="GO" id="GO:0009029">
    <property type="term" value="F:lipid-A 4'-kinase activity"/>
    <property type="evidence" value="ECO:0007669"/>
    <property type="project" value="UniProtKB-UniRule"/>
</dbReference>
<evidence type="ECO:0000313" key="15">
    <source>
        <dbReference type="EMBL" id="TDR81589.1"/>
    </source>
</evidence>
<comment type="pathway">
    <text evidence="2 13">Glycolipid biosynthesis; lipid IV(A) biosynthesis; lipid IV(A) from (3R)-3-hydroxytetradecanoyl-[acyl-carrier-protein] and UDP-N-acetyl-alpha-D-glucosamine: step 6/6.</text>
</comment>
<dbReference type="GO" id="GO:0009244">
    <property type="term" value="P:lipopolysaccharide core region biosynthetic process"/>
    <property type="evidence" value="ECO:0007669"/>
    <property type="project" value="TreeGrafter"/>
</dbReference>
<keyword evidence="7 13" id="KW-0808">Transferase</keyword>
<organism evidence="15 16">
    <name type="scientific">Paludibacterium purpuratum</name>
    <dbReference type="NCBI Taxonomy" id="1144873"/>
    <lineage>
        <taxon>Bacteria</taxon>
        <taxon>Pseudomonadati</taxon>
        <taxon>Pseudomonadota</taxon>
        <taxon>Betaproteobacteria</taxon>
        <taxon>Neisseriales</taxon>
        <taxon>Chromobacteriaceae</taxon>
        <taxon>Paludibacterium</taxon>
    </lineage>
</organism>
<keyword evidence="14" id="KW-0472">Membrane</keyword>